<dbReference type="EnsemblMetazoa" id="ACHR014077-RA">
    <property type="protein sequence ID" value="ACHR014077-PA"/>
    <property type="gene ID" value="ACHR014077"/>
</dbReference>
<feature type="compositionally biased region" description="Basic and acidic residues" evidence="1">
    <location>
        <begin position="100"/>
        <end position="111"/>
    </location>
</feature>
<keyword evidence="3" id="KW-1185">Reference proteome</keyword>
<feature type="region of interest" description="Disordered" evidence="1">
    <location>
        <begin position="90"/>
        <end position="111"/>
    </location>
</feature>
<evidence type="ECO:0000313" key="3">
    <source>
        <dbReference type="Proteomes" id="UP000075881"/>
    </source>
</evidence>
<reference evidence="2" key="2">
    <citation type="submission" date="2020-05" db="UniProtKB">
        <authorList>
            <consortium name="EnsemblMetazoa"/>
        </authorList>
    </citation>
    <scope>IDENTIFICATION</scope>
    <source>
        <strain evidence="2">ACHKN1017</strain>
    </source>
</reference>
<evidence type="ECO:0000313" key="2">
    <source>
        <dbReference type="EnsemblMetazoa" id="ACHR014077-PA"/>
    </source>
</evidence>
<proteinExistence type="predicted"/>
<accession>A0A182KHX2</accession>
<evidence type="ECO:0000256" key="1">
    <source>
        <dbReference type="SAM" id="MobiDB-lite"/>
    </source>
</evidence>
<reference evidence="3" key="1">
    <citation type="submission" date="2013-03" db="EMBL/GenBank/DDBJ databases">
        <title>The Genome Sequence of Anopheles christyi ACHKN1017.</title>
        <authorList>
            <consortium name="The Broad Institute Genomics Platform"/>
            <person name="Neafsey D.E."/>
            <person name="Besansky N."/>
            <person name="Walker B."/>
            <person name="Young S.K."/>
            <person name="Zeng Q."/>
            <person name="Gargeya S."/>
            <person name="Fitzgerald M."/>
            <person name="Haas B."/>
            <person name="Abouelleil A."/>
            <person name="Allen A.W."/>
            <person name="Alvarado L."/>
            <person name="Arachchi H.M."/>
            <person name="Berlin A.M."/>
            <person name="Chapman S.B."/>
            <person name="Gainer-Dewar J."/>
            <person name="Goldberg J."/>
            <person name="Griggs A."/>
            <person name="Gujja S."/>
            <person name="Hansen M."/>
            <person name="Howarth C."/>
            <person name="Imamovic A."/>
            <person name="Ireland A."/>
            <person name="Larimer J."/>
            <person name="McCowan C."/>
            <person name="Murphy C."/>
            <person name="Pearson M."/>
            <person name="Poon T.W."/>
            <person name="Priest M."/>
            <person name="Roberts A."/>
            <person name="Saif S."/>
            <person name="Shea T."/>
            <person name="Sisk P."/>
            <person name="Sykes S."/>
            <person name="Wortman J."/>
            <person name="Nusbaum C."/>
            <person name="Birren B."/>
        </authorList>
    </citation>
    <scope>NUCLEOTIDE SEQUENCE [LARGE SCALE GENOMIC DNA]</scope>
    <source>
        <strain evidence="3">ACHKN1017</strain>
    </source>
</reference>
<protein>
    <submittedName>
        <fullName evidence="2">Uncharacterized protein</fullName>
    </submittedName>
</protein>
<dbReference type="VEuPathDB" id="VectorBase:ACHR014077"/>
<sequence length="111" mass="12628">MRDHAVGHFSVQPSRIRLSVRIRNPLEDTVDCSLCVRHTYCSINLTYTHTHTNTLVGCPGSDRGKSILHLIVHASKDCECWRTGPSRCCGRTDATSTARRQPESQHCRRRR</sequence>
<organism evidence="2 3">
    <name type="scientific">Anopheles christyi</name>
    <dbReference type="NCBI Taxonomy" id="43041"/>
    <lineage>
        <taxon>Eukaryota</taxon>
        <taxon>Metazoa</taxon>
        <taxon>Ecdysozoa</taxon>
        <taxon>Arthropoda</taxon>
        <taxon>Hexapoda</taxon>
        <taxon>Insecta</taxon>
        <taxon>Pterygota</taxon>
        <taxon>Neoptera</taxon>
        <taxon>Endopterygota</taxon>
        <taxon>Diptera</taxon>
        <taxon>Nematocera</taxon>
        <taxon>Culicoidea</taxon>
        <taxon>Culicidae</taxon>
        <taxon>Anophelinae</taxon>
        <taxon>Anopheles</taxon>
    </lineage>
</organism>
<dbReference type="AlphaFoldDB" id="A0A182KHX2"/>
<dbReference type="Proteomes" id="UP000075881">
    <property type="component" value="Unassembled WGS sequence"/>
</dbReference>
<name>A0A182KHX2_9DIPT</name>